<feature type="compositionally biased region" description="Basic residues" evidence="7">
    <location>
        <begin position="136"/>
        <end position="150"/>
    </location>
</feature>
<dbReference type="PANTHER" id="PTHR45793:SF25">
    <property type="entry name" value="HOMEOBOX PROTEIN CEH-36"/>
    <property type="match status" value="1"/>
</dbReference>
<sequence>MASDSHQGTMTTSTAQPQPAGGSSSTSAGTAAQPQQQPLQQQQQQPAAEQPKKAKRKRITPEQLEDLVGLFEKTDTPSFEIRESLAKKLGMTNREIQVWFQNRRAKANRVKINEQAALHHQQHLQMQQQQQQQHLQGHHHPQHPHHHRSNSHNGFGFHPSHVHSAPATPQQPSPHHSHPSHASHHHPGSTSSSSAPLAAQDTASFGYFGPNGSSSPPVVMPTPTPRVHSSSSHGHASRRPASLYNIGSYGHHLQTQQFQHQKPLGAFQPQHPSPSGHYGQAPSHGAHAHGHAAHGHAHSSSYSQPASPYGMDIILPASASSSASASSQQRPVLPPPISTLTQSHRPAHHDDYQDSRRVHRHSRTMSDSQPTDYMSPTSISSVSPPPERPLDSQYRDEYEDDSPSSATHSSSPFTNGASSSGNVNRHSTSLASFGLKQQPAIKTEDHASFGLKQPVLKTEEQEPTVILRERQPAHAYYNNAAQAAKNRRSYDDALYDEHQQLMRDNFNMDTRLVISEDEPRPESAIDLLAYAAAYIQESEEHKKDGEEKRDGLGQLSSSNKRQSFHGPTGYPSKEPFQEDRYSSSSMSWEASPPAGSNNDVMPIPRRRGGDDGPYAPRRPRPVTYGGSGFLYDHQENQFMPQSPSSSLLSYGRSSSSFGSSSRRVGNRNSNDIGSSQLLLQRGLTRPRRSSSTAASNNNNHNSSGNNSNGNSSNSMLGHHHMSTSSTMPVLPPIINENQQLLSPAMVPSPPPFGGSRLSRQDSGTNTRDSPGSDSYSRDSYNDSHASSHDMEDIEDEETEFNRLRAAKRRSGNNAFFGMSTN</sequence>
<dbReference type="SUPFAM" id="SSF46689">
    <property type="entry name" value="Homeodomain-like"/>
    <property type="match status" value="1"/>
</dbReference>
<feature type="compositionally biased region" description="Low complexity" evidence="7">
    <location>
        <begin position="642"/>
        <end position="670"/>
    </location>
</feature>
<keyword evidence="3 5" id="KW-0371">Homeobox</keyword>
<feature type="compositionally biased region" description="Basic and acidic residues" evidence="7">
    <location>
        <begin position="775"/>
        <end position="790"/>
    </location>
</feature>
<feature type="compositionally biased region" description="Polar residues" evidence="7">
    <location>
        <begin position="412"/>
        <end position="425"/>
    </location>
</feature>
<dbReference type="AlphaFoldDB" id="A0A9P8CYH3"/>
<feature type="compositionally biased region" description="Low complexity" evidence="7">
    <location>
        <begin position="16"/>
        <end position="49"/>
    </location>
</feature>
<feature type="compositionally biased region" description="Basic and acidic residues" evidence="7">
    <location>
        <begin position="539"/>
        <end position="551"/>
    </location>
</feature>
<dbReference type="SMART" id="SM00389">
    <property type="entry name" value="HOX"/>
    <property type="match status" value="1"/>
</dbReference>
<protein>
    <recommendedName>
        <fullName evidence="8">Homeobox domain-containing protein</fullName>
    </recommendedName>
</protein>
<dbReference type="Pfam" id="PF00046">
    <property type="entry name" value="Homeodomain"/>
    <property type="match status" value="1"/>
</dbReference>
<feature type="compositionally biased region" description="Basic residues" evidence="7">
    <location>
        <begin position="175"/>
        <end position="187"/>
    </location>
</feature>
<gene>
    <name evidence="9" type="ORF">KVV02_008836</name>
</gene>
<feature type="compositionally biased region" description="Basic residues" evidence="7">
    <location>
        <begin position="286"/>
        <end position="297"/>
    </location>
</feature>
<feature type="region of interest" description="Disordered" evidence="7">
    <location>
        <begin position="539"/>
        <end position="730"/>
    </location>
</feature>
<dbReference type="CDD" id="cd00086">
    <property type="entry name" value="homeodomain"/>
    <property type="match status" value="1"/>
</dbReference>
<accession>A0A9P8CYH3</accession>
<comment type="caution">
    <text evidence="9">The sequence shown here is derived from an EMBL/GenBank/DDBJ whole genome shotgun (WGS) entry which is preliminary data.</text>
</comment>
<evidence type="ECO:0000259" key="8">
    <source>
        <dbReference type="PROSITE" id="PS50071"/>
    </source>
</evidence>
<feature type="compositionally biased region" description="Polar residues" evidence="7">
    <location>
        <begin position="1"/>
        <end position="15"/>
    </location>
</feature>
<proteinExistence type="predicted"/>
<feature type="compositionally biased region" description="Polar residues" evidence="7">
    <location>
        <begin position="365"/>
        <end position="374"/>
    </location>
</feature>
<reference evidence="9" key="1">
    <citation type="submission" date="2021-07" db="EMBL/GenBank/DDBJ databases">
        <title>Draft genome of Mortierella alpina, strain LL118, isolated from an aspen leaf litter sample.</title>
        <authorList>
            <person name="Yang S."/>
            <person name="Vinatzer B.A."/>
        </authorList>
    </citation>
    <scope>NUCLEOTIDE SEQUENCE</scope>
    <source>
        <strain evidence="9">LL118</strain>
    </source>
</reference>
<dbReference type="InterPro" id="IPR001356">
    <property type="entry name" value="HD"/>
</dbReference>
<feature type="region of interest" description="Disordered" evidence="7">
    <location>
        <begin position="742"/>
        <end position="821"/>
    </location>
</feature>
<evidence type="ECO:0000313" key="9">
    <source>
        <dbReference type="EMBL" id="KAG9323436.1"/>
    </source>
</evidence>
<feature type="region of interest" description="Disordered" evidence="7">
    <location>
        <begin position="1"/>
        <end position="61"/>
    </location>
</feature>
<feature type="region of interest" description="Disordered" evidence="7">
    <location>
        <begin position="255"/>
        <end position="305"/>
    </location>
</feature>
<feature type="compositionally biased region" description="Low complexity" evidence="7">
    <location>
        <begin position="228"/>
        <end position="242"/>
    </location>
</feature>
<feature type="DNA-binding region" description="Homeobox" evidence="5">
    <location>
        <begin position="52"/>
        <end position="111"/>
    </location>
</feature>
<evidence type="ECO:0000256" key="6">
    <source>
        <dbReference type="RuleBase" id="RU000682"/>
    </source>
</evidence>
<dbReference type="PROSITE" id="PS00027">
    <property type="entry name" value="HOMEOBOX_1"/>
    <property type="match status" value="1"/>
</dbReference>
<dbReference type="GO" id="GO:0005634">
    <property type="term" value="C:nucleus"/>
    <property type="evidence" value="ECO:0007669"/>
    <property type="project" value="UniProtKB-SubCell"/>
</dbReference>
<evidence type="ECO:0000256" key="3">
    <source>
        <dbReference type="ARBA" id="ARBA00023155"/>
    </source>
</evidence>
<feature type="compositionally biased region" description="Low complexity" evidence="7">
    <location>
        <begin position="123"/>
        <end position="135"/>
    </location>
</feature>
<evidence type="ECO:0000256" key="4">
    <source>
        <dbReference type="ARBA" id="ARBA00023242"/>
    </source>
</evidence>
<evidence type="ECO:0000256" key="7">
    <source>
        <dbReference type="SAM" id="MobiDB-lite"/>
    </source>
</evidence>
<name>A0A9P8CYH3_MORAP</name>
<evidence type="ECO:0000256" key="1">
    <source>
        <dbReference type="ARBA" id="ARBA00004123"/>
    </source>
</evidence>
<dbReference type="GO" id="GO:0000981">
    <property type="term" value="F:DNA-binding transcription factor activity, RNA polymerase II-specific"/>
    <property type="evidence" value="ECO:0007669"/>
    <property type="project" value="InterPro"/>
</dbReference>
<feature type="region of interest" description="Disordered" evidence="7">
    <location>
        <begin position="118"/>
        <end position="242"/>
    </location>
</feature>
<dbReference type="Proteomes" id="UP000717515">
    <property type="component" value="Unassembled WGS sequence"/>
</dbReference>
<dbReference type="PANTHER" id="PTHR45793">
    <property type="entry name" value="HOMEOBOX PROTEIN"/>
    <property type="match status" value="1"/>
</dbReference>
<dbReference type="InterPro" id="IPR009057">
    <property type="entry name" value="Homeodomain-like_sf"/>
</dbReference>
<feature type="compositionally biased region" description="Polar residues" evidence="7">
    <location>
        <begin position="760"/>
        <end position="771"/>
    </location>
</feature>
<feature type="region of interest" description="Disordered" evidence="7">
    <location>
        <begin position="320"/>
        <end position="425"/>
    </location>
</feature>
<comment type="subcellular location">
    <subcellularLocation>
        <location evidence="1 5 6">Nucleus</location>
    </subcellularLocation>
</comment>
<feature type="compositionally biased region" description="Low complexity" evidence="7">
    <location>
        <begin position="689"/>
        <end position="714"/>
    </location>
</feature>
<dbReference type="InterPro" id="IPR017970">
    <property type="entry name" value="Homeobox_CS"/>
</dbReference>
<evidence type="ECO:0000256" key="5">
    <source>
        <dbReference type="PROSITE-ProRule" id="PRU00108"/>
    </source>
</evidence>
<feature type="domain" description="Homeobox" evidence="8">
    <location>
        <begin position="50"/>
        <end position="110"/>
    </location>
</feature>
<keyword evidence="2 5" id="KW-0238">DNA-binding</keyword>
<dbReference type="GO" id="GO:0000978">
    <property type="term" value="F:RNA polymerase II cis-regulatory region sequence-specific DNA binding"/>
    <property type="evidence" value="ECO:0007669"/>
    <property type="project" value="TreeGrafter"/>
</dbReference>
<dbReference type="EMBL" id="JAIFTL010000101">
    <property type="protein sequence ID" value="KAG9323436.1"/>
    <property type="molecule type" value="Genomic_DNA"/>
</dbReference>
<organism evidence="9 10">
    <name type="scientific">Mortierella alpina</name>
    <name type="common">Oleaginous fungus</name>
    <name type="synonym">Mortierella renispora</name>
    <dbReference type="NCBI Taxonomy" id="64518"/>
    <lineage>
        <taxon>Eukaryota</taxon>
        <taxon>Fungi</taxon>
        <taxon>Fungi incertae sedis</taxon>
        <taxon>Mucoromycota</taxon>
        <taxon>Mortierellomycotina</taxon>
        <taxon>Mortierellomycetes</taxon>
        <taxon>Mortierellales</taxon>
        <taxon>Mortierellaceae</taxon>
        <taxon>Mortierella</taxon>
    </lineage>
</organism>
<keyword evidence="4 5" id="KW-0539">Nucleus</keyword>
<evidence type="ECO:0000256" key="2">
    <source>
        <dbReference type="ARBA" id="ARBA00023125"/>
    </source>
</evidence>
<feature type="compositionally biased region" description="Low complexity" evidence="7">
    <location>
        <begin position="163"/>
        <end position="174"/>
    </location>
</feature>
<dbReference type="Gene3D" id="1.10.10.60">
    <property type="entry name" value="Homeodomain-like"/>
    <property type="match status" value="1"/>
</dbReference>
<dbReference type="PROSITE" id="PS50071">
    <property type="entry name" value="HOMEOBOX_2"/>
    <property type="match status" value="1"/>
</dbReference>
<evidence type="ECO:0000313" key="10">
    <source>
        <dbReference type="Proteomes" id="UP000717515"/>
    </source>
</evidence>